<dbReference type="EMBL" id="JAYKXN010000003">
    <property type="protein sequence ID" value="KAK7303604.1"/>
    <property type="molecule type" value="Genomic_DNA"/>
</dbReference>
<dbReference type="GO" id="GO:0005975">
    <property type="term" value="P:carbohydrate metabolic process"/>
    <property type="evidence" value="ECO:0007669"/>
    <property type="project" value="InterPro"/>
</dbReference>
<evidence type="ECO:0000256" key="10">
    <source>
        <dbReference type="SAM" id="SignalP"/>
    </source>
</evidence>
<dbReference type="Gene3D" id="2.60.40.1760">
    <property type="entry name" value="glycosyl hydrolase (family 31)"/>
    <property type="match status" value="1"/>
</dbReference>
<evidence type="ECO:0000256" key="1">
    <source>
        <dbReference type="ARBA" id="ARBA00001657"/>
    </source>
</evidence>
<dbReference type="Gene3D" id="2.60.40.1180">
    <property type="entry name" value="Golgi alpha-mannosidase II"/>
    <property type="match status" value="2"/>
</dbReference>
<dbReference type="Proteomes" id="UP001359559">
    <property type="component" value="Unassembled WGS sequence"/>
</dbReference>
<gene>
    <name evidence="14" type="ORF">RJT34_14514</name>
</gene>
<comment type="caution">
    <text evidence="14">The sequence shown here is derived from an EMBL/GenBank/DDBJ whole genome shotgun (WGS) entry which is preliminary data.</text>
</comment>
<evidence type="ECO:0000256" key="6">
    <source>
        <dbReference type="ARBA" id="ARBA00023180"/>
    </source>
</evidence>
<dbReference type="PROSITE" id="PS00129">
    <property type="entry name" value="GLYCOSYL_HYDROL_F31_1"/>
    <property type="match status" value="1"/>
</dbReference>
<comment type="catalytic activity">
    <reaction evidence="1">
        <text>Hydrolysis of terminal, non-reducing (1-&gt;4)-linked alpha-D-glucose residues with release of alpha-D-glucose.</text>
        <dbReference type="EC" id="3.2.1.20"/>
    </reaction>
</comment>
<keyword evidence="7 9" id="KW-0326">Glycosidase</keyword>
<comment type="similarity">
    <text evidence="2 9">Belongs to the glycosyl hydrolase 31 family.</text>
</comment>
<dbReference type="Gene3D" id="3.20.20.80">
    <property type="entry name" value="Glycosidases"/>
    <property type="match status" value="1"/>
</dbReference>
<evidence type="ECO:0000259" key="11">
    <source>
        <dbReference type="Pfam" id="PF01055"/>
    </source>
</evidence>
<evidence type="ECO:0000256" key="4">
    <source>
        <dbReference type="ARBA" id="ARBA00022729"/>
    </source>
</evidence>
<dbReference type="InterPro" id="IPR030459">
    <property type="entry name" value="Glyco_hydro_31_CS"/>
</dbReference>
<evidence type="ECO:0000259" key="13">
    <source>
        <dbReference type="Pfam" id="PF21365"/>
    </source>
</evidence>
<dbReference type="Pfam" id="PF13802">
    <property type="entry name" value="Gal_mutarotas_2"/>
    <property type="match status" value="1"/>
</dbReference>
<evidence type="ECO:0000313" key="14">
    <source>
        <dbReference type="EMBL" id="KAK7303604.1"/>
    </source>
</evidence>
<proteinExistence type="inferred from homology"/>
<dbReference type="GO" id="GO:0030246">
    <property type="term" value="F:carbohydrate binding"/>
    <property type="evidence" value="ECO:0007669"/>
    <property type="project" value="InterPro"/>
</dbReference>
<dbReference type="FunFam" id="3.20.20.80:FF:000016">
    <property type="entry name" value="Maltase-glucoamylase, intestinal"/>
    <property type="match status" value="1"/>
</dbReference>
<dbReference type="InterPro" id="IPR048395">
    <property type="entry name" value="Glyco_hydro_31_C"/>
</dbReference>
<evidence type="ECO:0000256" key="8">
    <source>
        <dbReference type="ARBA" id="ARBA00041343"/>
    </source>
</evidence>
<keyword evidence="6" id="KW-0325">Glycoprotein</keyword>
<evidence type="ECO:0000256" key="5">
    <source>
        <dbReference type="ARBA" id="ARBA00022801"/>
    </source>
</evidence>
<accession>A0AAN9PMR1</accession>
<name>A0AAN9PMR1_CLITE</name>
<keyword evidence="4 10" id="KW-0732">Signal</keyword>
<dbReference type="GO" id="GO:0090599">
    <property type="term" value="F:alpha-glucosidase activity"/>
    <property type="evidence" value="ECO:0007669"/>
    <property type="project" value="UniProtKB-ARBA"/>
</dbReference>
<dbReference type="InterPro" id="IPR013780">
    <property type="entry name" value="Glyco_hydro_b"/>
</dbReference>
<feature type="signal peptide" evidence="10">
    <location>
        <begin position="1"/>
        <end position="24"/>
    </location>
</feature>
<feature type="domain" description="Glycosyl hydrolase family 31 C-terminal" evidence="13">
    <location>
        <begin position="664"/>
        <end position="753"/>
    </location>
</feature>
<evidence type="ECO:0000256" key="9">
    <source>
        <dbReference type="RuleBase" id="RU361185"/>
    </source>
</evidence>
<dbReference type="InterPro" id="IPR025887">
    <property type="entry name" value="Glyco_hydro_31_N_dom"/>
</dbReference>
<dbReference type="SUPFAM" id="SSF74650">
    <property type="entry name" value="Galactose mutarotase-like"/>
    <property type="match status" value="1"/>
</dbReference>
<dbReference type="AlphaFoldDB" id="A0AAN9PMR1"/>
<dbReference type="CDD" id="cd06602">
    <property type="entry name" value="GH31_MGAM_SI_GAA"/>
    <property type="match status" value="1"/>
</dbReference>
<sequence length="909" mass="101520">MTPLPPVFFICVCLIVCSLPAADSSSQATAIGYGYTISTANNNPTSKYLTANLSLIKSSSVFGPDIPHLNLVASFERKDRLRVRITDPDNQRWEIPQDLIQREFSSEYYPLRSLNTKEGSQKPKDSLGFTLTDPDSDLIFTLHNTTPFGFTVSRKSSKDVLFNAVPDPSNPAMFLIFKDHYLQLSSSLPAQRASLYGLGEHTKSSFKLQPNQTLTMWNEDISSATLDVNLYGSHPFYLDVRSASPDGRVKDGTTHGVLLLNSNGMDIVYGGDSITYKVIGGVFDLYFFAGSSPELVLEQYTELIGRPAPMPYWSFGFHQCRYGYKNVSDLEGVVANYAKASIPLEVMWTDIDYMDAYKDFTFDPINFPLDKMRSFAHNLHQNGQKYVLILDPGISINKTYATFVRGLQADIYIKRNGVNYMGEVWPGKVYYPDFLNPHSQAFWGEEIKLFRDLLPFDGLWLDMNELSNFITSPPIPSSNLDNPPYKINSDGVLRPINNRTVPATSLHFGNITEYDAHNLYGLLESKATNKALVDITGRRPFILSRSTFVSSGKYTAHWTGDNAATWNDLAYSIPSILNFGIFGIPMVGADICGFSGNTTEELCRRWIQLGAFYPFARDHSEINSIRQELYLWDSVAASARKVLGLRYRLLPYFYTLMYEAHTKGTPIARPLFFSFPDDVKTYEINSQFLIGKGVLVSPVLESGAVTVDAYFPTGSWFDLFNVSNSVNAKSGKYVTLDAPSDHINVHVGEGNILALQGEALTTEAARKTAFELVVVISSSRNSSGQVYLDDGEALDIAGGKNQWTLVNFYAALYNNRVSVTSKVTNGRFALDQRWIIDKVTLLGIPKQERFNRMDLARKELSVVIANGTSSTSNVVVKTQLDSSSQFVITEVSKLSQLIGEEFKLEIEIR</sequence>
<protein>
    <recommendedName>
        <fullName evidence="3">alpha-glucosidase</fullName>
        <ecNumber evidence="3">3.2.1.20</ecNumber>
    </recommendedName>
    <alternativeName>
        <fullName evidence="8">Maltase</fullName>
    </alternativeName>
</protein>
<dbReference type="InterPro" id="IPR011013">
    <property type="entry name" value="Gal_mutarotase_sf_dom"/>
</dbReference>
<dbReference type="FunFam" id="2.60.40.1180:FF:000044">
    <property type="entry name" value="Alpha-glucosidase 1"/>
    <property type="match status" value="1"/>
</dbReference>
<dbReference type="Pfam" id="PF01055">
    <property type="entry name" value="Glyco_hydro_31_2nd"/>
    <property type="match status" value="1"/>
</dbReference>
<evidence type="ECO:0000313" key="15">
    <source>
        <dbReference type="Proteomes" id="UP001359559"/>
    </source>
</evidence>
<keyword evidence="5 9" id="KW-0378">Hydrolase</keyword>
<dbReference type="Pfam" id="PF21365">
    <property type="entry name" value="Glyco_hydro_31_3rd"/>
    <property type="match status" value="1"/>
</dbReference>
<dbReference type="PANTHER" id="PTHR22762">
    <property type="entry name" value="ALPHA-GLUCOSIDASE"/>
    <property type="match status" value="1"/>
</dbReference>
<dbReference type="InterPro" id="IPR030458">
    <property type="entry name" value="Glyco_hydro_31_AS"/>
</dbReference>
<dbReference type="SUPFAM" id="SSF51011">
    <property type="entry name" value="Glycosyl hydrolase domain"/>
    <property type="match status" value="1"/>
</dbReference>
<dbReference type="EC" id="3.2.1.20" evidence="3"/>
<evidence type="ECO:0000256" key="7">
    <source>
        <dbReference type="ARBA" id="ARBA00023295"/>
    </source>
</evidence>
<evidence type="ECO:0000256" key="2">
    <source>
        <dbReference type="ARBA" id="ARBA00007806"/>
    </source>
</evidence>
<evidence type="ECO:0000256" key="3">
    <source>
        <dbReference type="ARBA" id="ARBA00012741"/>
    </source>
</evidence>
<dbReference type="PROSITE" id="PS00707">
    <property type="entry name" value="GLYCOSYL_HYDROL_F31_2"/>
    <property type="match status" value="1"/>
</dbReference>
<feature type="domain" description="Glycoside hydrolase family 31 N-terminal" evidence="12">
    <location>
        <begin position="75"/>
        <end position="262"/>
    </location>
</feature>
<dbReference type="PANTHER" id="PTHR22762:SF133">
    <property type="entry name" value="P-TYPE DOMAIN-CONTAINING PROTEIN"/>
    <property type="match status" value="1"/>
</dbReference>
<feature type="domain" description="Glycoside hydrolase family 31 TIM barrel" evidence="11">
    <location>
        <begin position="307"/>
        <end position="656"/>
    </location>
</feature>
<organism evidence="14 15">
    <name type="scientific">Clitoria ternatea</name>
    <name type="common">Butterfly pea</name>
    <dbReference type="NCBI Taxonomy" id="43366"/>
    <lineage>
        <taxon>Eukaryota</taxon>
        <taxon>Viridiplantae</taxon>
        <taxon>Streptophyta</taxon>
        <taxon>Embryophyta</taxon>
        <taxon>Tracheophyta</taxon>
        <taxon>Spermatophyta</taxon>
        <taxon>Magnoliopsida</taxon>
        <taxon>eudicotyledons</taxon>
        <taxon>Gunneridae</taxon>
        <taxon>Pentapetalae</taxon>
        <taxon>rosids</taxon>
        <taxon>fabids</taxon>
        <taxon>Fabales</taxon>
        <taxon>Fabaceae</taxon>
        <taxon>Papilionoideae</taxon>
        <taxon>50 kb inversion clade</taxon>
        <taxon>NPAAA clade</taxon>
        <taxon>indigoferoid/millettioid clade</taxon>
        <taxon>Phaseoleae</taxon>
        <taxon>Clitoria</taxon>
    </lineage>
</organism>
<dbReference type="InterPro" id="IPR017853">
    <property type="entry name" value="GH"/>
</dbReference>
<dbReference type="SUPFAM" id="SSF51445">
    <property type="entry name" value="(Trans)glycosidases"/>
    <property type="match status" value="1"/>
</dbReference>
<keyword evidence="15" id="KW-1185">Reference proteome</keyword>
<feature type="chain" id="PRO_5043003525" description="alpha-glucosidase" evidence="10">
    <location>
        <begin position="25"/>
        <end position="909"/>
    </location>
</feature>
<evidence type="ECO:0000259" key="12">
    <source>
        <dbReference type="Pfam" id="PF13802"/>
    </source>
</evidence>
<dbReference type="InterPro" id="IPR000322">
    <property type="entry name" value="Glyco_hydro_31_TIM"/>
</dbReference>
<dbReference type="CDD" id="cd14752">
    <property type="entry name" value="GH31_N"/>
    <property type="match status" value="1"/>
</dbReference>
<reference evidence="14 15" key="1">
    <citation type="submission" date="2024-01" db="EMBL/GenBank/DDBJ databases">
        <title>The genomes of 5 underutilized Papilionoideae crops provide insights into root nodulation and disease resistance.</title>
        <authorList>
            <person name="Yuan L."/>
        </authorList>
    </citation>
    <scope>NUCLEOTIDE SEQUENCE [LARGE SCALE GENOMIC DNA]</scope>
    <source>
        <strain evidence="14">LY-2023</strain>
        <tissue evidence="14">Leaf</tissue>
    </source>
</reference>